<keyword evidence="5 8" id="KW-0677">Repeat</keyword>
<dbReference type="PATRIC" id="fig|1249552.3.peg.1392"/>
<dbReference type="InterPro" id="IPR034746">
    <property type="entry name" value="POTRA"/>
</dbReference>
<evidence type="ECO:0000256" key="6">
    <source>
        <dbReference type="ARBA" id="ARBA00023136"/>
    </source>
</evidence>
<evidence type="ECO:0000256" key="2">
    <source>
        <dbReference type="ARBA" id="ARBA00022452"/>
    </source>
</evidence>
<evidence type="ECO:0000313" key="12">
    <source>
        <dbReference type="Proteomes" id="UP000065641"/>
    </source>
</evidence>
<dbReference type="Pfam" id="PF01103">
    <property type="entry name" value="Omp85"/>
    <property type="match status" value="1"/>
</dbReference>
<dbReference type="InterPro" id="IPR039910">
    <property type="entry name" value="D15-like"/>
</dbReference>
<dbReference type="PANTHER" id="PTHR12815">
    <property type="entry name" value="SORTING AND ASSEMBLY MACHINERY SAMM50 PROTEIN FAMILY MEMBER"/>
    <property type="match status" value="1"/>
</dbReference>
<evidence type="ECO:0000259" key="10">
    <source>
        <dbReference type="PROSITE" id="PS51779"/>
    </source>
</evidence>
<dbReference type="Gene3D" id="3.10.20.310">
    <property type="entry name" value="membrane protein fhac"/>
    <property type="match status" value="5"/>
</dbReference>
<dbReference type="OrthoDB" id="9803054at2"/>
<feature type="chain" id="PRO_5008995421" description="Outer membrane protein assembly factor BamA" evidence="8">
    <location>
        <begin position="29"/>
        <end position="903"/>
    </location>
</feature>
<dbReference type="EMBL" id="CP013189">
    <property type="protein sequence ID" value="ALO46045.1"/>
    <property type="molecule type" value="Genomic_DNA"/>
</dbReference>
<reference evidence="11 12" key="1">
    <citation type="submission" date="2015-11" db="EMBL/GenBank/DDBJ databases">
        <authorList>
            <person name="Zhang Y."/>
            <person name="Guo Z."/>
        </authorList>
    </citation>
    <scope>NUCLEOTIDE SEQUENCE [LARGE SCALE GENOMIC DNA]</scope>
    <source>
        <strain evidence="11 12">KCTC 32221</strain>
    </source>
</reference>
<dbReference type="InterPro" id="IPR010827">
    <property type="entry name" value="BamA/TamA_POTRA"/>
</dbReference>
<feature type="domain" description="POTRA" evidence="10">
    <location>
        <begin position="358"/>
        <end position="432"/>
    </location>
</feature>
<evidence type="ECO:0000256" key="7">
    <source>
        <dbReference type="ARBA" id="ARBA00023237"/>
    </source>
</evidence>
<dbReference type="GO" id="GO:0051205">
    <property type="term" value="P:protein insertion into membrane"/>
    <property type="evidence" value="ECO:0007669"/>
    <property type="project" value="UniProtKB-UniRule"/>
</dbReference>
<keyword evidence="12" id="KW-1185">Reference proteome</keyword>
<comment type="similarity">
    <text evidence="8">Belongs to the BamA family.</text>
</comment>
<evidence type="ECO:0000256" key="1">
    <source>
        <dbReference type="ARBA" id="ARBA00004370"/>
    </source>
</evidence>
<dbReference type="NCBIfam" id="TIGR03303">
    <property type="entry name" value="OM_YaeT"/>
    <property type="match status" value="1"/>
</dbReference>
<feature type="domain" description="POTRA" evidence="10">
    <location>
        <begin position="103"/>
        <end position="183"/>
    </location>
</feature>
<dbReference type="Pfam" id="PF07244">
    <property type="entry name" value="POTRA"/>
    <property type="match status" value="4"/>
</dbReference>
<evidence type="ECO:0000256" key="8">
    <source>
        <dbReference type="HAMAP-Rule" id="MF_01430"/>
    </source>
</evidence>
<dbReference type="HAMAP" id="MF_01430">
    <property type="entry name" value="OM_assembly_BamA"/>
    <property type="match status" value="1"/>
</dbReference>
<dbReference type="GO" id="GO:1990063">
    <property type="term" value="C:Bam protein complex"/>
    <property type="evidence" value="ECO:0007669"/>
    <property type="project" value="TreeGrafter"/>
</dbReference>
<dbReference type="PIRSF" id="PIRSF006076">
    <property type="entry name" value="OM_assembly_OMP85"/>
    <property type="match status" value="1"/>
</dbReference>
<comment type="function">
    <text evidence="8">Part of the outer membrane protein assembly complex, which is involved in assembly and insertion of beta-barrel proteins into the outer membrane.</text>
</comment>
<dbReference type="InterPro" id="IPR000184">
    <property type="entry name" value="Bac_surfAg_D15"/>
</dbReference>
<name>A0A0S2KCJ5_9GAMM</name>
<dbReference type="GO" id="GO:0043165">
    <property type="term" value="P:Gram-negative-bacterium-type cell outer membrane assembly"/>
    <property type="evidence" value="ECO:0007669"/>
    <property type="project" value="UniProtKB-UniRule"/>
</dbReference>
<comment type="subunit">
    <text evidence="8">Part of the Bam complex.</text>
</comment>
<keyword evidence="4 8" id="KW-0732">Signal</keyword>
<accession>A0A0S2KCJ5</accession>
<dbReference type="Proteomes" id="UP000065641">
    <property type="component" value="Chromosome"/>
</dbReference>
<evidence type="ECO:0000256" key="9">
    <source>
        <dbReference type="NCBIfam" id="TIGR03303"/>
    </source>
</evidence>
<dbReference type="PANTHER" id="PTHR12815:SF23">
    <property type="entry name" value="OUTER MEMBRANE PROTEIN ASSEMBLY FACTOR BAMA"/>
    <property type="match status" value="1"/>
</dbReference>
<proteinExistence type="inferred from homology"/>
<keyword evidence="6 8" id="KW-0472">Membrane</keyword>
<gene>
    <name evidence="8" type="primary">bamA</name>
    <name evidence="11" type="ORF">PS2015_1388</name>
</gene>
<feature type="domain" description="POTRA" evidence="10">
    <location>
        <begin position="186"/>
        <end position="274"/>
    </location>
</feature>
<evidence type="ECO:0000256" key="5">
    <source>
        <dbReference type="ARBA" id="ARBA00022737"/>
    </source>
</evidence>
<keyword evidence="3 8" id="KW-0812">Transmembrane</keyword>
<keyword evidence="2 8" id="KW-1134">Transmembrane beta strand</keyword>
<dbReference type="InterPro" id="IPR023707">
    <property type="entry name" value="OM_assembly_BamA"/>
</dbReference>
<feature type="domain" description="POTRA" evidence="10">
    <location>
        <begin position="35"/>
        <end position="102"/>
    </location>
</feature>
<dbReference type="STRING" id="1249552.PS2015_1388"/>
<sequence precursor="true">MIRICRSVLLSSALAGTAAMAISLPTFAQSQQQSFEITDIRIDGLQRISPGVMFSLLPVSIGDEFRPGMAAEVIRSITESQYFEEVEVAREDGVILITVLERPSVSEINISGNRVLQTEDILNNMASAEIVEGGIFTRSTLEAIRQGIQEVYSSRGRYGTTVDIEVTEQPRNRVAIDMTVNEGQESRIRNVNLVGNNEYDSDELLDLMDLGVKPWYLPFSGRDKYSREQLEGDLERITSYYLDSGFARFNIDSTPVSVTPDNENIYITINVNEGQQYQVSRVDLVGDLVNAEALLRAYTLVGPGQTYSQALITASEEYMTQILGNLGYAFANVEGVPEVNDDDQTVEVIFYVEPGARTYVNRISYRGNVSTADDVLRREMRQLESAPASSQQIELSKIRLERLGYFSTVEVQNVEVPGTTDQIDVEFDVEEQNFGSISFSVGSGGGGDWFIATDLQAENFLGTGRTVSVGLNRSYFSSSARFSYVDPYYTPDGVSRGFSLFAQKQDSFQNVASFSTTSYGGSLSFSYPINEIQQIGYTVGYSHTELTSGSGFSVQEIEASPRLLTNVDRYIIEPAILNPWEGPVRDAVTRSVSDLSSEFLNQGTDPGFIDKYGRSFDNFTITTNWIRNTLNRGQLATRGSFQQASAEVTLPGSDLEYYRLSYNTQYYRPIYGNSWVFHVRTNLGFGDGYGDTKELPFFQNYFAGGLAYNGVVRGFEENSLGPRSTPPVQYRTDFTNLARDENGVIRVNEAGVAAGYDGSRGYLTVPVFDQNGQPVLDENGLQQVQLATETFDIYGDRNNFGGNLLTTASFELLFPMPFVQDRGQIRSSFFVDVGSVFSTDCTLRQQRFNSCSDFDVGQLRYSVGVGVTYLSPFGPLTFYLAKPFSRDERDQTKSFDFTIGAGF</sequence>
<feature type="signal peptide" evidence="8">
    <location>
        <begin position="1"/>
        <end position="28"/>
    </location>
</feature>
<evidence type="ECO:0000256" key="4">
    <source>
        <dbReference type="ARBA" id="ARBA00022729"/>
    </source>
</evidence>
<evidence type="ECO:0000313" key="11">
    <source>
        <dbReference type="EMBL" id="ALO46045.1"/>
    </source>
</evidence>
<dbReference type="RefSeq" id="WP_058021529.1">
    <property type="nucleotide sequence ID" value="NZ_CP013189.1"/>
</dbReference>
<dbReference type="KEGG" id="pspi:PS2015_1388"/>
<dbReference type="AlphaFoldDB" id="A0A0S2KCJ5"/>
<dbReference type="Gene3D" id="2.40.160.50">
    <property type="entry name" value="membrane protein fhac: a member of the omp85/tpsb transporter family"/>
    <property type="match status" value="1"/>
</dbReference>
<evidence type="ECO:0000256" key="3">
    <source>
        <dbReference type="ARBA" id="ARBA00022692"/>
    </source>
</evidence>
<dbReference type="PROSITE" id="PS51779">
    <property type="entry name" value="POTRA"/>
    <property type="match status" value="4"/>
</dbReference>
<organism evidence="11 12">
    <name type="scientific">Pseudohongiella spirulinae</name>
    <dbReference type="NCBI Taxonomy" id="1249552"/>
    <lineage>
        <taxon>Bacteria</taxon>
        <taxon>Pseudomonadati</taxon>
        <taxon>Pseudomonadota</taxon>
        <taxon>Gammaproteobacteria</taxon>
        <taxon>Pseudomonadales</taxon>
        <taxon>Pseudohongiellaceae</taxon>
        <taxon>Pseudohongiella</taxon>
    </lineage>
</organism>
<protein>
    <recommendedName>
        <fullName evidence="8 9">Outer membrane protein assembly factor BamA</fullName>
    </recommendedName>
</protein>
<comment type="subcellular location">
    <subcellularLocation>
        <location evidence="8">Cell outer membrane</location>
    </subcellularLocation>
    <subcellularLocation>
        <location evidence="1">Membrane</location>
    </subcellularLocation>
</comment>
<keyword evidence="7 8" id="KW-0998">Cell outer membrane</keyword>